<evidence type="ECO:0000313" key="2">
    <source>
        <dbReference type="Proteomes" id="UP001153148"/>
    </source>
</evidence>
<sequence length="107" mass="12081">MPLVREAHPITGTTLAESFRSQFLEGVLGPTLLDTGSSTILVTAFITKCLKQVTAPALLQEYVYWLVGESREPELPNVITCPIRRQLFDNCFHEQDEVSLETLRLFE</sequence>
<accession>A0ABN7PIR9</accession>
<dbReference type="InterPro" id="IPR019384">
    <property type="entry name" value="FHIP"/>
</dbReference>
<gene>
    <name evidence="1" type="ORF">TPAB3V08_LOCUS14604</name>
</gene>
<keyword evidence="2" id="KW-1185">Reference proteome</keyword>
<reference evidence="1" key="1">
    <citation type="submission" date="2021-03" db="EMBL/GenBank/DDBJ databases">
        <authorList>
            <person name="Tran Van P."/>
        </authorList>
    </citation>
    <scope>NUCLEOTIDE SEQUENCE</scope>
</reference>
<dbReference type="PANTHER" id="PTHR21705">
    <property type="entry name" value="RAI16 PROTEIN-RELATED"/>
    <property type="match status" value="1"/>
</dbReference>
<dbReference type="Proteomes" id="UP001153148">
    <property type="component" value="Unassembled WGS sequence"/>
</dbReference>
<proteinExistence type="predicted"/>
<dbReference type="PANTHER" id="PTHR21705:SF12">
    <property type="entry name" value="FHF COMPLEX SUBUNIT HOOK-INTERACTING PROTEIN C-TERMINAL DOMAIN-CONTAINING PROTEIN"/>
    <property type="match status" value="1"/>
</dbReference>
<feature type="non-terminal residue" evidence="1">
    <location>
        <position position="107"/>
    </location>
</feature>
<organism evidence="1 2">
    <name type="scientific">Timema podura</name>
    <name type="common">Walking stick</name>
    <dbReference type="NCBI Taxonomy" id="61482"/>
    <lineage>
        <taxon>Eukaryota</taxon>
        <taxon>Metazoa</taxon>
        <taxon>Ecdysozoa</taxon>
        <taxon>Arthropoda</taxon>
        <taxon>Hexapoda</taxon>
        <taxon>Insecta</taxon>
        <taxon>Pterygota</taxon>
        <taxon>Neoptera</taxon>
        <taxon>Polyneoptera</taxon>
        <taxon>Phasmatodea</taxon>
        <taxon>Timematodea</taxon>
        <taxon>Timematoidea</taxon>
        <taxon>Timematidae</taxon>
        <taxon>Timema</taxon>
    </lineage>
</organism>
<comment type="caution">
    <text evidence="1">The sequence shown here is derived from an EMBL/GenBank/DDBJ whole genome shotgun (WGS) entry which is preliminary data.</text>
</comment>
<dbReference type="EMBL" id="CAJPIN010072955">
    <property type="protein sequence ID" value="CAG2067661.1"/>
    <property type="molecule type" value="Genomic_DNA"/>
</dbReference>
<name>A0ABN7PIR9_TIMPD</name>
<dbReference type="Pfam" id="PF10257">
    <property type="entry name" value="RAI16-like"/>
    <property type="match status" value="1"/>
</dbReference>
<evidence type="ECO:0000313" key="1">
    <source>
        <dbReference type="EMBL" id="CAG2067661.1"/>
    </source>
</evidence>
<protein>
    <submittedName>
        <fullName evidence="1">Uncharacterized protein</fullName>
    </submittedName>
</protein>